<evidence type="ECO:0008006" key="3">
    <source>
        <dbReference type="Google" id="ProtNLM"/>
    </source>
</evidence>
<dbReference type="AlphaFoldDB" id="A0AAV1U097"/>
<protein>
    <recommendedName>
        <fullName evidence="3">Polyketide synthase</fullName>
    </recommendedName>
</protein>
<name>A0AAV1U097_9STRA</name>
<proteinExistence type="predicted"/>
<sequence length="150" mass="16574">MNELSKLERSLALPPPLLSICLDRTALTCERASERRITVLAPSSFARCVVSTTAQPLRLVRGSIETAAVFFISSSSSVALPDPFVLVPHVTRNGTRGWRRHDVRLSSRGTKPMHDKRGGSDELRLLRRRCGPRDIHATVWVANGVALLHT</sequence>
<evidence type="ECO:0000313" key="2">
    <source>
        <dbReference type="Proteomes" id="UP001162060"/>
    </source>
</evidence>
<dbReference type="Proteomes" id="UP001162060">
    <property type="component" value="Unassembled WGS sequence"/>
</dbReference>
<comment type="caution">
    <text evidence="1">The sequence shown here is derived from an EMBL/GenBank/DDBJ whole genome shotgun (WGS) entry which is preliminary data.</text>
</comment>
<dbReference type="EMBL" id="CAKLBY020000109">
    <property type="protein sequence ID" value="CAK7927431.1"/>
    <property type="molecule type" value="Genomic_DNA"/>
</dbReference>
<organism evidence="1 2">
    <name type="scientific">Peronospora matthiolae</name>
    <dbReference type="NCBI Taxonomy" id="2874970"/>
    <lineage>
        <taxon>Eukaryota</taxon>
        <taxon>Sar</taxon>
        <taxon>Stramenopiles</taxon>
        <taxon>Oomycota</taxon>
        <taxon>Peronosporomycetes</taxon>
        <taxon>Peronosporales</taxon>
        <taxon>Peronosporaceae</taxon>
        <taxon>Peronospora</taxon>
    </lineage>
</organism>
<gene>
    <name evidence="1" type="ORF">PM001_LOCUS12581</name>
</gene>
<evidence type="ECO:0000313" key="1">
    <source>
        <dbReference type="EMBL" id="CAK7927431.1"/>
    </source>
</evidence>
<reference evidence="1" key="1">
    <citation type="submission" date="2024-01" db="EMBL/GenBank/DDBJ databases">
        <authorList>
            <person name="Webb A."/>
        </authorList>
    </citation>
    <scope>NUCLEOTIDE SEQUENCE</scope>
    <source>
        <strain evidence="1">Pm1</strain>
    </source>
</reference>
<accession>A0AAV1U097</accession>